<dbReference type="KEGG" id="plj:28890883"/>
<dbReference type="InterPro" id="IPR000757">
    <property type="entry name" value="Beta-glucanase-like"/>
</dbReference>
<feature type="chain" id="PRO_5010456065" evidence="2">
    <location>
        <begin position="22"/>
        <end position="825"/>
    </location>
</feature>
<feature type="compositionally biased region" description="Low complexity" evidence="1">
    <location>
        <begin position="328"/>
        <end position="512"/>
    </location>
</feature>
<dbReference type="EMBL" id="LSBH01000009">
    <property type="protein sequence ID" value="OAQ74845.1"/>
    <property type="molecule type" value="Genomic_DNA"/>
</dbReference>
<dbReference type="InterPro" id="IPR013320">
    <property type="entry name" value="ConA-like_dom_sf"/>
</dbReference>
<accession>A0A179GZS8</accession>
<sequence>MSPTLLRLGAAALACAGGVFADRWQLQDVYNSNNFVDNFDFFTDPDPTHGHVVYQSRANAEKKGLFSTSGGEVYLGVDSKTKLADNVGRDSVRVYSKSTFNKGLFIGRFNHLPKNTCGVWPAFWTVDDTNWPFNGEVDILEGWNDDPLNKPAFHMGNAAKYGKCTIDNVNQTGSVVTSNCDNQYQRPPQQWENQGCVVSDNNGPWGAQDGGVFAMEWTKNAIKLYTWKSGKEPANIESQTVDTSTWGLPVASLRSDNCDVDGIFKNQRLVLNIALCGDAVQGNWGGCAASTGQQLCSTYISRNPQTLTNAFFKIKDIRVFKTAPPAPTTTSTTSKVSSTSTTKTSSSTSTTTSKTSTTTSSTAVSTSPSSTKASSTTASSTTSSTTSFTTATTSTSTTGSPATKPGEANQSGTSSVSSSASASSSSSAQSSNTQSTTSSSSVASTASVSSASSVQSSNTQSATSSSSVASTASASSSSSVQSSVTETTTPSSSAVSSTTPSPTVSQGSSTSAVDVTSSPAVTSSVEMTTSTVYTTTVRTVTKCPPSVPCPTGGYVTTETIPLYTTVCPVTPTTTPAPSATSSPSAGSSVSASSSEEMTTSTVYTTTVRTVTKCPPTVHCPTGGYVTTETIPLYTTVCPVTATKTDSHKPTTPAQTNKPGHSQGPTTITTKVTKVYTITSCAPTVTNCPIGHVTTEVSTTTYCPGEQTGVPTGPGSVPVSSAVPVPPTSQIPATFETHTIPQPTGGRNSTGIYKPTATAPAPCVGPACPPGGSSVAPTGSIPPVQTPGGNEGCTGPDCKPPVVVGGAGKVGFSGLAVLGAVVAMMM</sequence>
<dbReference type="PANTHER" id="PTHR10963:SF24">
    <property type="entry name" value="GLYCOSIDASE C21B10.07-RELATED"/>
    <property type="match status" value="1"/>
</dbReference>
<dbReference type="OrthoDB" id="192832at2759"/>
<feature type="domain" description="GH16" evidence="3">
    <location>
        <begin position="22"/>
        <end position="325"/>
    </location>
</feature>
<dbReference type="Pfam" id="PF26113">
    <property type="entry name" value="GH16_XgeA"/>
    <property type="match status" value="1"/>
</dbReference>
<dbReference type="GO" id="GO:0004553">
    <property type="term" value="F:hydrolase activity, hydrolyzing O-glycosyl compounds"/>
    <property type="evidence" value="ECO:0007669"/>
    <property type="project" value="InterPro"/>
</dbReference>
<evidence type="ECO:0000256" key="1">
    <source>
        <dbReference type="SAM" id="MobiDB-lite"/>
    </source>
</evidence>
<dbReference type="Proteomes" id="UP000078340">
    <property type="component" value="Unassembled WGS sequence"/>
</dbReference>
<feature type="region of interest" description="Disordered" evidence="1">
    <location>
        <begin position="572"/>
        <end position="600"/>
    </location>
</feature>
<dbReference type="Gene3D" id="2.60.120.200">
    <property type="match status" value="1"/>
</dbReference>
<dbReference type="AlphaFoldDB" id="A0A179GZS8"/>
<comment type="caution">
    <text evidence="5">The sequence shown here is derived from an EMBL/GenBank/DDBJ whole genome shotgun (WGS) entry which is preliminary data.</text>
</comment>
<dbReference type="GeneID" id="28890883"/>
<keyword evidence="2" id="KW-0732">Signal</keyword>
<gene>
    <name evidence="4" type="ORF">VFPBJ_10140</name>
    <name evidence="5" type="ORF">VFPFJ_08761</name>
</gene>
<evidence type="ECO:0000313" key="4">
    <source>
        <dbReference type="EMBL" id="OAQ74845.1"/>
    </source>
</evidence>
<evidence type="ECO:0000259" key="3">
    <source>
        <dbReference type="PROSITE" id="PS51762"/>
    </source>
</evidence>
<dbReference type="Proteomes" id="UP000078240">
    <property type="component" value="Unassembled WGS sequence"/>
</dbReference>
<dbReference type="GO" id="GO:0009251">
    <property type="term" value="P:glucan catabolic process"/>
    <property type="evidence" value="ECO:0007669"/>
    <property type="project" value="TreeGrafter"/>
</dbReference>
<evidence type="ECO:0000313" key="5">
    <source>
        <dbReference type="EMBL" id="OAQ82958.1"/>
    </source>
</evidence>
<proteinExistence type="predicted"/>
<dbReference type="CDD" id="cd02181">
    <property type="entry name" value="GH16_fungal_Lam16A_glucanase"/>
    <property type="match status" value="1"/>
</dbReference>
<reference evidence="5 6" key="1">
    <citation type="submission" date="2016-02" db="EMBL/GenBank/DDBJ databases">
        <title>Biosynthesis of antibiotic leucinostatins and their inhibition on Phytophthora in bio-control Purpureocillium lilacinum.</title>
        <authorList>
            <person name="Wang G."/>
            <person name="Liu Z."/>
            <person name="Lin R."/>
            <person name="Li E."/>
            <person name="Mao Z."/>
            <person name="Ling J."/>
            <person name="Yin W."/>
            <person name="Xie B."/>
        </authorList>
    </citation>
    <scope>NUCLEOTIDE SEQUENCE [LARGE SCALE GENOMIC DNA]</scope>
    <source>
        <strain evidence="4">PLBJ-1</strain>
        <strain evidence="5">PLFJ-1</strain>
    </source>
</reference>
<name>A0A179GZS8_PURLI</name>
<dbReference type="SUPFAM" id="SSF49899">
    <property type="entry name" value="Concanavalin A-like lectins/glucanases"/>
    <property type="match status" value="1"/>
</dbReference>
<dbReference type="PROSITE" id="PS51762">
    <property type="entry name" value="GH16_2"/>
    <property type="match status" value="1"/>
</dbReference>
<dbReference type="InterPro" id="IPR050546">
    <property type="entry name" value="Glycosyl_Hydrlase_16"/>
</dbReference>
<dbReference type="OMA" id="CANFAAG"/>
<evidence type="ECO:0000256" key="2">
    <source>
        <dbReference type="SAM" id="SignalP"/>
    </source>
</evidence>
<feature type="compositionally biased region" description="Polar residues" evidence="1">
    <location>
        <begin position="649"/>
        <end position="664"/>
    </location>
</feature>
<dbReference type="PANTHER" id="PTHR10963">
    <property type="entry name" value="GLYCOSYL HYDROLASE-RELATED"/>
    <property type="match status" value="1"/>
</dbReference>
<evidence type="ECO:0000313" key="6">
    <source>
        <dbReference type="Proteomes" id="UP000078340"/>
    </source>
</evidence>
<dbReference type="EMBL" id="LSBI01000008">
    <property type="protein sequence ID" value="OAQ82958.1"/>
    <property type="molecule type" value="Genomic_DNA"/>
</dbReference>
<feature type="region of interest" description="Disordered" evidence="1">
    <location>
        <begin position="643"/>
        <end position="666"/>
    </location>
</feature>
<protein>
    <submittedName>
        <fullName evidence="5">Beta-1,3-endoglucanase</fullName>
    </submittedName>
</protein>
<feature type="signal peptide" evidence="2">
    <location>
        <begin position="1"/>
        <end position="21"/>
    </location>
</feature>
<organism evidence="5 6">
    <name type="scientific">Purpureocillium lilacinum</name>
    <name type="common">Paecilomyces lilacinus</name>
    <dbReference type="NCBI Taxonomy" id="33203"/>
    <lineage>
        <taxon>Eukaryota</taxon>
        <taxon>Fungi</taxon>
        <taxon>Dikarya</taxon>
        <taxon>Ascomycota</taxon>
        <taxon>Pezizomycotina</taxon>
        <taxon>Sordariomycetes</taxon>
        <taxon>Hypocreomycetidae</taxon>
        <taxon>Hypocreales</taxon>
        <taxon>Ophiocordycipitaceae</taxon>
        <taxon>Purpureocillium</taxon>
    </lineage>
</organism>
<feature type="region of interest" description="Disordered" evidence="1">
    <location>
        <begin position="323"/>
        <end position="527"/>
    </location>
</feature>